<dbReference type="AlphaFoldDB" id="A0A9P7YZ60"/>
<evidence type="ECO:0008006" key="4">
    <source>
        <dbReference type="Google" id="ProtNLM"/>
    </source>
</evidence>
<comment type="caution">
    <text evidence="2">The sequence shown here is derived from an EMBL/GenBank/DDBJ whole genome shotgun (WGS) entry which is preliminary data.</text>
</comment>
<reference evidence="2" key="1">
    <citation type="journal article" date="2021" name="IMA Fungus">
        <title>Genomic characterization of three marine fungi, including Emericellopsis atlantica sp. nov. with signatures of a generalist lifestyle and marine biomass degradation.</title>
        <authorList>
            <person name="Hagestad O.C."/>
            <person name="Hou L."/>
            <person name="Andersen J.H."/>
            <person name="Hansen E.H."/>
            <person name="Altermark B."/>
            <person name="Li C."/>
            <person name="Kuhnert E."/>
            <person name="Cox R.J."/>
            <person name="Crous P.W."/>
            <person name="Spatafora J.W."/>
            <person name="Lail K."/>
            <person name="Amirebrahimi M."/>
            <person name="Lipzen A."/>
            <person name="Pangilinan J."/>
            <person name="Andreopoulos W."/>
            <person name="Hayes R.D."/>
            <person name="Ng V."/>
            <person name="Grigoriev I.V."/>
            <person name="Jackson S.A."/>
            <person name="Sutton T.D.S."/>
            <person name="Dobson A.D.W."/>
            <person name="Rama T."/>
        </authorList>
    </citation>
    <scope>NUCLEOTIDE SEQUENCE</scope>
    <source>
        <strain evidence="2">TRa3180A</strain>
    </source>
</reference>
<sequence>MRICPTFLSLPTSLLFLATEAHAFANHGTQDKAPIGILKMSDDPNEKFYMHYWQYEDSLQTPAQRPIHPLRSRDLKEELLLSANSSAAIAYRPAFALHADKSRREREVIAVLQRRGFACPVGTATCGDFAPNSCCPEGEACYSITDTGLGSIGCCPEGTTCAGSVDGCMAPNTPCANDGTTEGYDYGGCCIENYICAGVGCVYNPSLLVTLVVSQTITVGTSVSSVRPVTGYACAPSSSCSPSSDVTPSITFTSTPNGILPIRPTDASPSTSSAFIFPTTTALAGSGSGSGTCPTGFYACSAYYAGGCCRVGRDCKDIDCPASSETTIISAGVTIVVPVGSAAKVATPTGACASGWSTCAASVGGNCCPTGYECGTASCSSVGASATDLVQKGSPAKSGGERVSMGWVRVMLVAMMMLSIW</sequence>
<name>A0A9P7YZ60_9HELO</name>
<evidence type="ECO:0000313" key="2">
    <source>
        <dbReference type="EMBL" id="KAG9241940.1"/>
    </source>
</evidence>
<gene>
    <name evidence="2" type="ORF">BJ878DRAFT_465348</name>
</gene>
<feature type="signal peptide" evidence="1">
    <location>
        <begin position="1"/>
        <end position="23"/>
    </location>
</feature>
<evidence type="ECO:0000313" key="3">
    <source>
        <dbReference type="Proteomes" id="UP000887226"/>
    </source>
</evidence>
<dbReference type="OrthoDB" id="2426396at2759"/>
<accession>A0A9P7YZ60</accession>
<organism evidence="2 3">
    <name type="scientific">Calycina marina</name>
    <dbReference type="NCBI Taxonomy" id="1763456"/>
    <lineage>
        <taxon>Eukaryota</taxon>
        <taxon>Fungi</taxon>
        <taxon>Dikarya</taxon>
        <taxon>Ascomycota</taxon>
        <taxon>Pezizomycotina</taxon>
        <taxon>Leotiomycetes</taxon>
        <taxon>Helotiales</taxon>
        <taxon>Pezizellaceae</taxon>
        <taxon>Calycina</taxon>
    </lineage>
</organism>
<keyword evidence="3" id="KW-1185">Reference proteome</keyword>
<dbReference type="PANTHER" id="PTHR39599:SF2">
    <property type="entry name" value="ANCHORED PROTEIN, PUTATIVE (AFU_ORTHOLOGUE AFUA_1G09650)-RELATED"/>
    <property type="match status" value="1"/>
</dbReference>
<dbReference type="Proteomes" id="UP000887226">
    <property type="component" value="Unassembled WGS sequence"/>
</dbReference>
<dbReference type="EMBL" id="MU254136">
    <property type="protein sequence ID" value="KAG9241940.1"/>
    <property type="molecule type" value="Genomic_DNA"/>
</dbReference>
<proteinExistence type="predicted"/>
<dbReference type="PANTHER" id="PTHR39599">
    <property type="entry name" value="GPI-ANCHORED PROTEIN (EUROFUNG)-RELATED-RELATED"/>
    <property type="match status" value="1"/>
</dbReference>
<protein>
    <recommendedName>
        <fullName evidence="4">GPI anchored protein</fullName>
    </recommendedName>
</protein>
<feature type="chain" id="PRO_5040375086" description="GPI anchored protein" evidence="1">
    <location>
        <begin position="24"/>
        <end position="421"/>
    </location>
</feature>
<keyword evidence="1" id="KW-0732">Signal</keyword>
<evidence type="ECO:0000256" key="1">
    <source>
        <dbReference type="SAM" id="SignalP"/>
    </source>
</evidence>